<accession>A0AAV4A4E4</accession>
<gene>
    <name evidence="1" type="ORF">PoB_002822700</name>
</gene>
<dbReference type="EMBL" id="BLXT01003539">
    <property type="protein sequence ID" value="GFO01722.1"/>
    <property type="molecule type" value="Genomic_DNA"/>
</dbReference>
<comment type="caution">
    <text evidence="1">The sequence shown here is derived from an EMBL/GenBank/DDBJ whole genome shotgun (WGS) entry which is preliminary data.</text>
</comment>
<dbReference type="AlphaFoldDB" id="A0AAV4A4E4"/>
<protein>
    <submittedName>
        <fullName evidence="1">Uncharacterized protein</fullName>
    </submittedName>
</protein>
<organism evidence="1 2">
    <name type="scientific">Plakobranchus ocellatus</name>
    <dbReference type="NCBI Taxonomy" id="259542"/>
    <lineage>
        <taxon>Eukaryota</taxon>
        <taxon>Metazoa</taxon>
        <taxon>Spiralia</taxon>
        <taxon>Lophotrochozoa</taxon>
        <taxon>Mollusca</taxon>
        <taxon>Gastropoda</taxon>
        <taxon>Heterobranchia</taxon>
        <taxon>Euthyneura</taxon>
        <taxon>Panpulmonata</taxon>
        <taxon>Sacoglossa</taxon>
        <taxon>Placobranchoidea</taxon>
        <taxon>Plakobranchidae</taxon>
        <taxon>Plakobranchus</taxon>
    </lineage>
</organism>
<evidence type="ECO:0000313" key="2">
    <source>
        <dbReference type="Proteomes" id="UP000735302"/>
    </source>
</evidence>
<proteinExistence type="predicted"/>
<dbReference type="Proteomes" id="UP000735302">
    <property type="component" value="Unassembled WGS sequence"/>
</dbReference>
<keyword evidence="2" id="KW-1185">Reference proteome</keyword>
<sequence length="142" mass="16733">MLYIGKIDIDACPENLKLSQVGFRTAKVHGGRFVRFYLNNSKRIMVIVVPLGVHADTRVDKFLRFFLQHFNKRQCYKHYSALVKMWRNLDNGYLLCQMPTLKLKKLPNIWVFVKNIGHARHQCRREAPLPISTPFLFLRGYP</sequence>
<name>A0AAV4A4E4_9GAST</name>
<reference evidence="1 2" key="1">
    <citation type="journal article" date="2021" name="Elife">
        <title>Chloroplast acquisition without the gene transfer in kleptoplastic sea slugs, Plakobranchus ocellatus.</title>
        <authorList>
            <person name="Maeda T."/>
            <person name="Takahashi S."/>
            <person name="Yoshida T."/>
            <person name="Shimamura S."/>
            <person name="Takaki Y."/>
            <person name="Nagai Y."/>
            <person name="Toyoda A."/>
            <person name="Suzuki Y."/>
            <person name="Arimoto A."/>
            <person name="Ishii H."/>
            <person name="Satoh N."/>
            <person name="Nishiyama T."/>
            <person name="Hasebe M."/>
            <person name="Maruyama T."/>
            <person name="Minagawa J."/>
            <person name="Obokata J."/>
            <person name="Shigenobu S."/>
        </authorList>
    </citation>
    <scope>NUCLEOTIDE SEQUENCE [LARGE SCALE GENOMIC DNA]</scope>
</reference>
<evidence type="ECO:0000313" key="1">
    <source>
        <dbReference type="EMBL" id="GFO01722.1"/>
    </source>
</evidence>